<sequence>MNHREIIQTVDLNLLTNYLQSRGWQEAKNFLENATIWVKSEPERGEFEILLPHRQNLGDYLPRMREILNILEEVEGRFQGEILSELTNSYCVIEAIPIKLLRPHKDRLSGTVILLGVVANHLEKIETELSDRDYILAIEAYEERLPIVCQGNLIKTDNSYWLKNPHNFQVIGTTNTSFRERDQVLFFHLEEK</sequence>
<dbReference type="EMBL" id="JACJSK010000014">
    <property type="protein sequence ID" value="MBD2544605.1"/>
    <property type="molecule type" value="Genomic_DNA"/>
</dbReference>
<accession>A0ABR8EFS2</accession>
<reference evidence="1 2" key="1">
    <citation type="journal article" date="2020" name="ISME J.">
        <title>Comparative genomics reveals insights into cyanobacterial evolution and habitat adaptation.</title>
        <authorList>
            <person name="Chen M.Y."/>
            <person name="Teng W.K."/>
            <person name="Zhao L."/>
            <person name="Hu C.X."/>
            <person name="Zhou Y.K."/>
            <person name="Han B.P."/>
            <person name="Song L.R."/>
            <person name="Shu W.S."/>
        </authorList>
    </citation>
    <scope>NUCLEOTIDE SEQUENCE [LARGE SCALE GENOMIC DNA]</scope>
    <source>
        <strain evidence="1 2">FACHB-1370</strain>
    </source>
</reference>
<dbReference type="RefSeq" id="WP_072160592.1">
    <property type="nucleotide sequence ID" value="NZ_JACJSK010000014.1"/>
</dbReference>
<organism evidence="1 2">
    <name type="scientific">Planktothricoides raciborskii FACHB-1370</name>
    <dbReference type="NCBI Taxonomy" id="2949576"/>
    <lineage>
        <taxon>Bacteria</taxon>
        <taxon>Bacillati</taxon>
        <taxon>Cyanobacteriota</taxon>
        <taxon>Cyanophyceae</taxon>
        <taxon>Oscillatoriophycideae</taxon>
        <taxon>Oscillatoriales</taxon>
        <taxon>Oscillatoriaceae</taxon>
        <taxon>Planktothricoides</taxon>
    </lineage>
</organism>
<evidence type="ECO:0000313" key="2">
    <source>
        <dbReference type="Proteomes" id="UP000641954"/>
    </source>
</evidence>
<keyword evidence="2" id="KW-1185">Reference proteome</keyword>
<comment type="caution">
    <text evidence="1">The sequence shown here is derived from an EMBL/GenBank/DDBJ whole genome shotgun (WGS) entry which is preliminary data.</text>
</comment>
<name>A0ABR8EFS2_9CYAN</name>
<protein>
    <submittedName>
        <fullName evidence="1">Uncharacterized protein</fullName>
    </submittedName>
</protein>
<evidence type="ECO:0000313" key="1">
    <source>
        <dbReference type="EMBL" id="MBD2544605.1"/>
    </source>
</evidence>
<proteinExistence type="predicted"/>
<dbReference type="Proteomes" id="UP000641954">
    <property type="component" value="Unassembled WGS sequence"/>
</dbReference>
<gene>
    <name evidence="1" type="ORF">H6G72_12300</name>
</gene>